<dbReference type="Proteomes" id="UP000034012">
    <property type="component" value="Unassembled WGS sequence"/>
</dbReference>
<reference evidence="1 2" key="1">
    <citation type="journal article" date="2015" name="Nature">
        <title>rRNA introns, odd ribosomes, and small enigmatic genomes across a large radiation of phyla.</title>
        <authorList>
            <person name="Brown C.T."/>
            <person name="Hug L.A."/>
            <person name="Thomas B.C."/>
            <person name="Sharon I."/>
            <person name="Castelle C.J."/>
            <person name="Singh A."/>
            <person name="Wilkins M.J."/>
            <person name="Williams K.H."/>
            <person name="Banfield J.F."/>
        </authorList>
    </citation>
    <scope>NUCLEOTIDE SEQUENCE [LARGE SCALE GENOMIC DNA]</scope>
</reference>
<comment type="caution">
    <text evidence="1">The sequence shown here is derived from an EMBL/GenBank/DDBJ whole genome shotgun (WGS) entry which is preliminary data.</text>
</comment>
<name>A0A837I936_9BACT</name>
<proteinExistence type="predicted"/>
<protein>
    <submittedName>
        <fullName evidence="1">Uncharacterized protein</fullName>
    </submittedName>
</protein>
<evidence type="ECO:0000313" key="1">
    <source>
        <dbReference type="EMBL" id="KKT33173.1"/>
    </source>
</evidence>
<evidence type="ECO:0000313" key="2">
    <source>
        <dbReference type="Proteomes" id="UP000034012"/>
    </source>
</evidence>
<accession>A0A837I936</accession>
<dbReference type="EMBL" id="LCHK01000004">
    <property type="protein sequence ID" value="KKT33173.1"/>
    <property type="molecule type" value="Genomic_DNA"/>
</dbReference>
<sequence length="176" mass="19236">MKKTALIIASFLLLLGGVFVASRIHAQESLQVLPLTVVPPKQEVLINPGEKFSTSVKFLNQADSPVTGSLYVLDFVVEDNVGTPMFLDNPQVVGTTQIPAKYSAAKWISIPDDTVTIASKGNISVPITINVPKTAVPGGRYAAVLFQPATNLTMEDFSYLYKGGRSYFRKRNRYQV</sequence>
<organism evidence="1 2">
    <name type="scientific">Candidatus Woesebacteria bacterium GW2011_GWB1_44_11</name>
    <dbReference type="NCBI Taxonomy" id="1618579"/>
    <lineage>
        <taxon>Bacteria</taxon>
        <taxon>Candidatus Woeseibacteriota</taxon>
    </lineage>
</organism>
<gene>
    <name evidence="1" type="ORF">UW20_C0004G0007</name>
</gene>
<dbReference type="AlphaFoldDB" id="A0A837I936"/>